<dbReference type="AlphaFoldDB" id="D3AH29"/>
<gene>
    <name evidence="1" type="ORF">CLOSTHATH_02916</name>
</gene>
<sequence>MLYETGKKRNSVLLFCMIMKTPENGQDGNKEKMLRKEYRIYETVRAFDSL</sequence>
<name>D3AH29_9FIRM</name>
<dbReference type="HOGENOM" id="CLU_3118646_0_0_9"/>
<accession>D3AH29</accession>
<organism evidence="1 2">
    <name type="scientific">Hungatella hathewayi DSM 13479</name>
    <dbReference type="NCBI Taxonomy" id="566550"/>
    <lineage>
        <taxon>Bacteria</taxon>
        <taxon>Bacillati</taxon>
        <taxon>Bacillota</taxon>
        <taxon>Clostridia</taxon>
        <taxon>Lachnospirales</taxon>
        <taxon>Lachnospiraceae</taxon>
        <taxon>Hungatella</taxon>
    </lineage>
</organism>
<evidence type="ECO:0000313" key="1">
    <source>
        <dbReference type="EMBL" id="EFC98863.1"/>
    </source>
</evidence>
<protein>
    <submittedName>
        <fullName evidence="1">Uncharacterized protein</fullName>
    </submittedName>
</protein>
<evidence type="ECO:0000313" key="2">
    <source>
        <dbReference type="Proteomes" id="UP000004968"/>
    </source>
</evidence>
<reference evidence="1 2" key="1">
    <citation type="submission" date="2010-01" db="EMBL/GenBank/DDBJ databases">
        <authorList>
            <person name="Weinstock G."/>
            <person name="Sodergren E."/>
            <person name="Clifton S."/>
            <person name="Fulton L."/>
            <person name="Fulton B."/>
            <person name="Courtney L."/>
            <person name="Fronick C."/>
            <person name="Harrison M."/>
            <person name="Strong C."/>
            <person name="Farmer C."/>
            <person name="Delahaunty K."/>
            <person name="Markovic C."/>
            <person name="Hall O."/>
            <person name="Minx P."/>
            <person name="Tomlinson C."/>
            <person name="Mitreva M."/>
            <person name="Nelson J."/>
            <person name="Hou S."/>
            <person name="Wollam A."/>
            <person name="Pepin K.H."/>
            <person name="Johnson M."/>
            <person name="Bhonagiri V."/>
            <person name="Nash W.E."/>
            <person name="Warren W."/>
            <person name="Chinwalla A."/>
            <person name="Mardis E.R."/>
            <person name="Wilson R.K."/>
        </authorList>
    </citation>
    <scope>NUCLEOTIDE SEQUENCE [LARGE SCALE GENOMIC DNA]</scope>
    <source>
        <strain evidence="1 2">DSM 13479</strain>
    </source>
</reference>
<dbReference type="Proteomes" id="UP000004968">
    <property type="component" value="Unassembled WGS sequence"/>
</dbReference>
<dbReference type="EMBL" id="ACIO01000232">
    <property type="protein sequence ID" value="EFC98863.1"/>
    <property type="molecule type" value="Genomic_DNA"/>
</dbReference>
<proteinExistence type="predicted"/>
<comment type="caution">
    <text evidence="1">The sequence shown here is derived from an EMBL/GenBank/DDBJ whole genome shotgun (WGS) entry which is preliminary data.</text>
</comment>